<evidence type="ECO:0008006" key="4">
    <source>
        <dbReference type="Google" id="ProtNLM"/>
    </source>
</evidence>
<keyword evidence="1" id="KW-0812">Transmembrane</keyword>
<accession>A0ABQ1SGL8</accession>
<organism evidence="2 3">
    <name type="scientific">Psychroflexus planctonicus</name>
    <dbReference type="NCBI Taxonomy" id="1526575"/>
    <lineage>
        <taxon>Bacteria</taxon>
        <taxon>Pseudomonadati</taxon>
        <taxon>Bacteroidota</taxon>
        <taxon>Flavobacteriia</taxon>
        <taxon>Flavobacteriales</taxon>
        <taxon>Flavobacteriaceae</taxon>
        <taxon>Psychroflexus</taxon>
    </lineage>
</organism>
<dbReference type="Proteomes" id="UP000599179">
    <property type="component" value="Unassembled WGS sequence"/>
</dbReference>
<protein>
    <recommendedName>
        <fullName evidence="4">Anti-sigma factor</fullName>
    </recommendedName>
</protein>
<comment type="caution">
    <text evidence="2">The sequence shown here is derived from an EMBL/GenBank/DDBJ whole genome shotgun (WGS) entry which is preliminary data.</text>
</comment>
<evidence type="ECO:0000313" key="2">
    <source>
        <dbReference type="EMBL" id="GGE29791.1"/>
    </source>
</evidence>
<feature type="transmembrane region" description="Helical" evidence="1">
    <location>
        <begin position="89"/>
        <end position="107"/>
    </location>
</feature>
<dbReference type="RefSeq" id="WP_188457798.1">
    <property type="nucleotide sequence ID" value="NZ_BMGM01000003.1"/>
</dbReference>
<evidence type="ECO:0000256" key="1">
    <source>
        <dbReference type="SAM" id="Phobius"/>
    </source>
</evidence>
<gene>
    <name evidence="2" type="ORF">GCM10010832_07880</name>
</gene>
<keyword evidence="1" id="KW-1133">Transmembrane helix</keyword>
<keyword evidence="3" id="KW-1185">Reference proteome</keyword>
<proteinExistence type="predicted"/>
<reference evidence="3" key="1">
    <citation type="journal article" date="2019" name="Int. J. Syst. Evol. Microbiol.">
        <title>The Global Catalogue of Microorganisms (GCM) 10K type strain sequencing project: providing services to taxonomists for standard genome sequencing and annotation.</title>
        <authorList>
            <consortium name="The Broad Institute Genomics Platform"/>
            <consortium name="The Broad Institute Genome Sequencing Center for Infectious Disease"/>
            <person name="Wu L."/>
            <person name="Ma J."/>
        </authorList>
    </citation>
    <scope>NUCLEOTIDE SEQUENCE [LARGE SCALE GENOMIC DNA]</scope>
    <source>
        <strain evidence="3">CGMCC 1.12931</strain>
    </source>
</reference>
<evidence type="ECO:0000313" key="3">
    <source>
        <dbReference type="Proteomes" id="UP000599179"/>
    </source>
</evidence>
<keyword evidence="1" id="KW-0472">Membrane</keyword>
<dbReference type="EMBL" id="BMGM01000003">
    <property type="protein sequence ID" value="GGE29791.1"/>
    <property type="molecule type" value="Genomic_DNA"/>
</dbReference>
<name>A0ABQ1SGL8_9FLAO</name>
<sequence length="160" mass="18842">MKPKQNKELKTLLARFEKGETNRVEEERLNELLQLEENKNNFSDEAELFAYFKTAKKETANTSLVQEIFDKTQQFQNSSENSSNAFHVFYKYAAILIIALGMLHFAYQYQQDKIQKEEARMAYLETKKALFIISEEMNNATDKLSEIEDFTQQTQKYINP</sequence>